<accession>A0A1G7RIS4</accession>
<feature type="region of interest" description="Disordered" evidence="1">
    <location>
        <begin position="229"/>
        <end position="265"/>
    </location>
</feature>
<dbReference type="SUPFAM" id="SSF54001">
    <property type="entry name" value="Cysteine proteinases"/>
    <property type="match status" value="1"/>
</dbReference>
<gene>
    <name evidence="4" type="ORF">SAMN05216218_11549</name>
</gene>
<keyword evidence="2" id="KW-0472">Membrane</keyword>
<evidence type="ECO:0000256" key="2">
    <source>
        <dbReference type="SAM" id="Phobius"/>
    </source>
</evidence>
<feature type="transmembrane region" description="Helical" evidence="2">
    <location>
        <begin position="800"/>
        <end position="827"/>
    </location>
</feature>
<dbReference type="PANTHER" id="PTHR42736">
    <property type="entry name" value="PROTEIN-GLUTAMINE GAMMA-GLUTAMYLTRANSFERASE"/>
    <property type="match status" value="1"/>
</dbReference>
<keyword evidence="2" id="KW-1133">Transmembrane helix</keyword>
<feature type="compositionally biased region" description="Basic and acidic residues" evidence="1">
    <location>
        <begin position="427"/>
        <end position="449"/>
    </location>
</feature>
<dbReference type="InterPro" id="IPR052901">
    <property type="entry name" value="Bact_TGase-like"/>
</dbReference>
<evidence type="ECO:0000256" key="1">
    <source>
        <dbReference type="SAM" id="MobiDB-lite"/>
    </source>
</evidence>
<evidence type="ECO:0000313" key="4">
    <source>
        <dbReference type="EMBL" id="SDG10653.1"/>
    </source>
</evidence>
<feature type="region of interest" description="Disordered" evidence="1">
    <location>
        <begin position="419"/>
        <end position="475"/>
    </location>
</feature>
<dbReference type="Pfam" id="PF01841">
    <property type="entry name" value="Transglut_core"/>
    <property type="match status" value="1"/>
</dbReference>
<feature type="region of interest" description="Disordered" evidence="1">
    <location>
        <begin position="93"/>
        <end position="141"/>
    </location>
</feature>
<dbReference type="InterPro" id="IPR002931">
    <property type="entry name" value="Transglutaminase-like"/>
</dbReference>
<reference evidence="5" key="1">
    <citation type="submission" date="2016-10" db="EMBL/GenBank/DDBJ databases">
        <authorList>
            <person name="Varghese N."/>
            <person name="Submissions S."/>
        </authorList>
    </citation>
    <scope>NUCLEOTIDE SEQUENCE [LARGE SCALE GENOMIC DNA]</scope>
    <source>
        <strain evidence="5">IBRC-M 10760</strain>
    </source>
</reference>
<dbReference type="OrthoDB" id="18481at2157"/>
<feature type="transmembrane region" description="Helical" evidence="2">
    <location>
        <begin position="759"/>
        <end position="779"/>
    </location>
</feature>
<dbReference type="Gene3D" id="3.10.620.30">
    <property type="match status" value="1"/>
</dbReference>
<feature type="compositionally biased region" description="Polar residues" evidence="1">
    <location>
        <begin position="122"/>
        <end position="141"/>
    </location>
</feature>
<dbReference type="RefSeq" id="WP_092694482.1">
    <property type="nucleotide sequence ID" value="NZ_FNBK01000015.1"/>
</dbReference>
<dbReference type="InterPro" id="IPR038765">
    <property type="entry name" value="Papain-like_cys_pep_sf"/>
</dbReference>
<dbReference type="STRING" id="660518.SAMN05216218_11549"/>
<feature type="compositionally biased region" description="Acidic residues" evidence="1">
    <location>
        <begin position="1003"/>
        <end position="1013"/>
    </location>
</feature>
<dbReference type="PANTHER" id="PTHR42736:SF1">
    <property type="entry name" value="PROTEIN-GLUTAMINE GAMMA-GLUTAMYLTRANSFERASE"/>
    <property type="match status" value="1"/>
</dbReference>
<evidence type="ECO:0000313" key="5">
    <source>
        <dbReference type="Proteomes" id="UP000199076"/>
    </source>
</evidence>
<sequence>MASDAETASRERARTAVALLAIAGFVLVALVLPAVGADAPGGSLLPGNASGEAGSADGSGALGDVLAGRAGGSAGGGAGGQASLVDGLLGSLSGAGGSPDSGAGKQTPGTGGGSGFGALNPGQRTGVGSQGSPLSDSLRSQSAEPHFLVRSSAATYWRTGAYARYTGTGWTGQGRTTRADWPRNPGVAADDRRTITQQYRLLQSASALPAAWEPVDVDGPRTENVRMTGEGGLQYRGDRLPANSTYTVTSAAPPRDPARLRTAGTDYPNSIRERYTALPDSTPDRLRSFTDDLTADTESPYGAAVAIERWLEANKEYSLNASHEGGNVADQFVFEMDRGYCEYFASTMAVMLRTQDIPARYVVGYSTGEPRANGTYLVRAMNAHAWVEVYMPDAGWVRFDPTPGRSRLASEFRAYQRAAENGNAEAATRRFLESASREDGGNPFRRNDGRGSPGGQPPPDAQSGTGDGGNGTDANATEFAQTYNHTESGSPGESFDVDGASSVQVSLVSDPVPGQSVAVRVERDGEPLADVAVAFNDRRVGTTNVSGLVTGTVPFSATLEVTVTVPSETAVSAGSAALALGGTTGSPRQRVANNETNTTRSFDVPTDIAVGIDGDPGPGETVTVNATIAGRPVAGANVSANGTTAGRTDADGRLDVSLPVSEHASVRVERGEAAGNRTLELANLSVDVSGFALPGLAVTVSVTDGGEPVSGTTVSVGESTAKTGADGTASVSLPLATGATVTVETPAGLTETKSVQMRFLTAALVSLFALAVLTGASLLRKRAVAAGRSLREQVRVALHWLSGAFVSALVALAVRGEALLAALPAVLRRVREALTTLAHELAAAVRARRFDFGRLPGPQALLARLLAALRGLFAGVRDSLPGGEGAVEPDESAVTTTDTTPDEPAARERVRRAWREFRTQVPVADHRTKTPGELARAGVDAGFPRTAVWTLRDAIRDVEYGRRDPTEYVDDVDDARRELPPAPDDEPESATATDGGAPGDASDASDPDGGDRS</sequence>
<feature type="domain" description="Transglutaminase-like" evidence="3">
    <location>
        <begin position="333"/>
        <end position="403"/>
    </location>
</feature>
<evidence type="ECO:0000259" key="3">
    <source>
        <dbReference type="SMART" id="SM00460"/>
    </source>
</evidence>
<keyword evidence="2" id="KW-0812">Transmembrane</keyword>
<dbReference type="EMBL" id="FNBK01000015">
    <property type="protein sequence ID" value="SDG10653.1"/>
    <property type="molecule type" value="Genomic_DNA"/>
</dbReference>
<dbReference type="AlphaFoldDB" id="A0A1G7RIS4"/>
<dbReference type="Proteomes" id="UP000199076">
    <property type="component" value="Unassembled WGS sequence"/>
</dbReference>
<protein>
    <submittedName>
        <fullName evidence="4">Transglutaminase-like superfamily protein</fullName>
    </submittedName>
</protein>
<proteinExistence type="predicted"/>
<feature type="region of interest" description="Disordered" evidence="1">
    <location>
        <begin position="881"/>
        <end position="907"/>
    </location>
</feature>
<keyword evidence="5" id="KW-1185">Reference proteome</keyword>
<feature type="region of interest" description="Disordered" evidence="1">
    <location>
        <begin position="966"/>
        <end position="1013"/>
    </location>
</feature>
<name>A0A1G7RIS4_9EURY</name>
<feature type="compositionally biased region" description="Low complexity" evidence="1">
    <location>
        <begin position="990"/>
        <end position="1002"/>
    </location>
</feature>
<organism evidence="4 5">
    <name type="scientific">Halorientalis regularis</name>
    <dbReference type="NCBI Taxonomy" id="660518"/>
    <lineage>
        <taxon>Archaea</taxon>
        <taxon>Methanobacteriati</taxon>
        <taxon>Methanobacteriota</taxon>
        <taxon>Stenosarchaea group</taxon>
        <taxon>Halobacteria</taxon>
        <taxon>Halobacteriales</taxon>
        <taxon>Haloarculaceae</taxon>
        <taxon>Halorientalis</taxon>
    </lineage>
</organism>
<dbReference type="SMART" id="SM00460">
    <property type="entry name" value="TGc"/>
    <property type="match status" value="1"/>
</dbReference>
<feature type="compositionally biased region" description="Low complexity" evidence="1">
    <location>
        <begin position="892"/>
        <end position="903"/>
    </location>
</feature>